<gene>
    <name evidence="1" type="ORF">IFO68_06380</name>
</gene>
<name>A0ABR9BJF1_9GAMM</name>
<protein>
    <submittedName>
        <fullName evidence="1">Uncharacterized protein</fullName>
    </submittedName>
</protein>
<proteinExistence type="predicted"/>
<keyword evidence="2" id="KW-1185">Reference proteome</keyword>
<comment type="caution">
    <text evidence="1">The sequence shown here is derived from an EMBL/GenBank/DDBJ whole genome shotgun (WGS) entry which is preliminary data.</text>
</comment>
<accession>A0ABR9BJF1</accession>
<dbReference type="RefSeq" id="WP_192015136.1">
    <property type="nucleotide sequence ID" value="NZ_JACYTP010000003.1"/>
</dbReference>
<reference evidence="1 2" key="1">
    <citation type="submission" date="2020-09" db="EMBL/GenBank/DDBJ databases">
        <title>Photobacterium sp. CAU 1568 isolated from sand of Sido Beach.</title>
        <authorList>
            <person name="Kim W."/>
        </authorList>
    </citation>
    <scope>NUCLEOTIDE SEQUENCE [LARGE SCALE GENOMIC DNA]</scope>
    <source>
        <strain evidence="1 2">CAU 1568</strain>
    </source>
</reference>
<evidence type="ECO:0000313" key="1">
    <source>
        <dbReference type="EMBL" id="MBD8512314.1"/>
    </source>
</evidence>
<sequence length="77" mass="8730">MPKLTGVKAVTQRSMMSAPVFLEHSANLMSLNRAMMLDFQGINHDFPAKAKTLFFTLFNSLKRVFIYLFITLSQSEG</sequence>
<dbReference type="EMBL" id="JACYTP010000003">
    <property type="protein sequence ID" value="MBD8512314.1"/>
    <property type="molecule type" value="Genomic_DNA"/>
</dbReference>
<dbReference type="Proteomes" id="UP000649768">
    <property type="component" value="Unassembled WGS sequence"/>
</dbReference>
<organism evidence="1 2">
    <name type="scientific">Photobacterium arenosum</name>
    <dbReference type="NCBI Taxonomy" id="2774143"/>
    <lineage>
        <taxon>Bacteria</taxon>
        <taxon>Pseudomonadati</taxon>
        <taxon>Pseudomonadota</taxon>
        <taxon>Gammaproteobacteria</taxon>
        <taxon>Vibrionales</taxon>
        <taxon>Vibrionaceae</taxon>
        <taxon>Photobacterium</taxon>
    </lineage>
</organism>
<evidence type="ECO:0000313" key="2">
    <source>
        <dbReference type="Proteomes" id="UP000649768"/>
    </source>
</evidence>